<feature type="region of interest" description="Disordered" evidence="1">
    <location>
        <begin position="499"/>
        <end position="520"/>
    </location>
</feature>
<dbReference type="AlphaFoldDB" id="A0A3N4HU98"/>
<feature type="compositionally biased region" description="Polar residues" evidence="1">
    <location>
        <begin position="1"/>
        <end position="12"/>
    </location>
</feature>
<evidence type="ECO:0000256" key="1">
    <source>
        <dbReference type="SAM" id="MobiDB-lite"/>
    </source>
</evidence>
<feature type="compositionally biased region" description="Acidic residues" evidence="1">
    <location>
        <begin position="506"/>
        <end position="520"/>
    </location>
</feature>
<feature type="region of interest" description="Disordered" evidence="1">
    <location>
        <begin position="1"/>
        <end position="95"/>
    </location>
</feature>
<evidence type="ECO:0000313" key="3">
    <source>
        <dbReference type="Proteomes" id="UP000275078"/>
    </source>
</evidence>
<name>A0A3N4HU98_ASCIM</name>
<dbReference type="Proteomes" id="UP000275078">
    <property type="component" value="Unassembled WGS sequence"/>
</dbReference>
<dbReference type="EMBL" id="ML119828">
    <property type="protein sequence ID" value="RPA73254.1"/>
    <property type="molecule type" value="Genomic_DNA"/>
</dbReference>
<reference evidence="2 3" key="1">
    <citation type="journal article" date="2018" name="Nat. Ecol. Evol.">
        <title>Pezizomycetes genomes reveal the molecular basis of ectomycorrhizal truffle lifestyle.</title>
        <authorList>
            <person name="Murat C."/>
            <person name="Payen T."/>
            <person name="Noel B."/>
            <person name="Kuo A."/>
            <person name="Morin E."/>
            <person name="Chen J."/>
            <person name="Kohler A."/>
            <person name="Krizsan K."/>
            <person name="Balestrini R."/>
            <person name="Da Silva C."/>
            <person name="Montanini B."/>
            <person name="Hainaut M."/>
            <person name="Levati E."/>
            <person name="Barry K.W."/>
            <person name="Belfiori B."/>
            <person name="Cichocki N."/>
            <person name="Clum A."/>
            <person name="Dockter R.B."/>
            <person name="Fauchery L."/>
            <person name="Guy J."/>
            <person name="Iotti M."/>
            <person name="Le Tacon F."/>
            <person name="Lindquist E.A."/>
            <person name="Lipzen A."/>
            <person name="Malagnac F."/>
            <person name="Mello A."/>
            <person name="Molinier V."/>
            <person name="Miyauchi S."/>
            <person name="Poulain J."/>
            <person name="Riccioni C."/>
            <person name="Rubini A."/>
            <person name="Sitrit Y."/>
            <person name="Splivallo R."/>
            <person name="Traeger S."/>
            <person name="Wang M."/>
            <person name="Zifcakova L."/>
            <person name="Wipf D."/>
            <person name="Zambonelli A."/>
            <person name="Paolocci F."/>
            <person name="Nowrousian M."/>
            <person name="Ottonello S."/>
            <person name="Baldrian P."/>
            <person name="Spatafora J.W."/>
            <person name="Henrissat B."/>
            <person name="Nagy L.G."/>
            <person name="Aury J.M."/>
            <person name="Wincker P."/>
            <person name="Grigoriev I.V."/>
            <person name="Bonfante P."/>
            <person name="Martin F.M."/>
        </authorList>
    </citation>
    <scope>NUCLEOTIDE SEQUENCE [LARGE SCALE GENOMIC DNA]</scope>
    <source>
        <strain evidence="2 3">RN42</strain>
    </source>
</reference>
<proteinExistence type="predicted"/>
<feature type="compositionally biased region" description="Low complexity" evidence="1">
    <location>
        <begin position="58"/>
        <end position="70"/>
    </location>
</feature>
<keyword evidence="3" id="KW-1185">Reference proteome</keyword>
<protein>
    <submittedName>
        <fullName evidence="2">Uncharacterized protein</fullName>
    </submittedName>
</protein>
<accession>A0A3N4HU98</accession>
<gene>
    <name evidence="2" type="ORF">BJ508DRAFT_313995</name>
</gene>
<organism evidence="2 3">
    <name type="scientific">Ascobolus immersus RN42</name>
    <dbReference type="NCBI Taxonomy" id="1160509"/>
    <lineage>
        <taxon>Eukaryota</taxon>
        <taxon>Fungi</taxon>
        <taxon>Dikarya</taxon>
        <taxon>Ascomycota</taxon>
        <taxon>Pezizomycotina</taxon>
        <taxon>Pezizomycetes</taxon>
        <taxon>Pezizales</taxon>
        <taxon>Ascobolaceae</taxon>
        <taxon>Ascobolus</taxon>
    </lineage>
</organism>
<sequence length="520" mass="59483">MRASCRSLTHSSAPDRRRKHRPRIILTRDPSATPSGDELDITELNRLHHSRPKMSEASSQQTQQSQQTSTPSAKKTKISRSKSVASELDATHQAQSGGRELYKYCGLRNDDIAYLPINLAELPSLFAHNPLPHLPRNPDVMPVLRQLEDEWEEQVIANLRQIDSAMSDVHVNAYLQKQRRLGEFCPSEDEFKEACDERSGTLCLYIIRDHKSLSQSNLDRLQLYVKNRMFLMLYFTKEHKAAVIRDALGIDAQHPAWDFAHNIITSMRSSTQAKILARAHMYAVAFLTGDGYEHYAKRYAGQTHFEINPTTKKPDPRIPPASMLPSSLDDLSVAQDILRDIHEGVDWDAFWKVPDPKKPEQAHKKELNHFGRSIVMKCKAYVQAECLNGLDWCDPKTGVYRRPQTIEKGKKVDCPMDRSRTVKTFIRSIDTNIRPARNCPREERRWAQLEREGHTVDRSNPRRVAYLYPLPRYVGHSRSRNVGEAAADIHINTNNMLLFDDVNPSDLDEDDGSSDEEEKG</sequence>
<evidence type="ECO:0000313" key="2">
    <source>
        <dbReference type="EMBL" id="RPA73254.1"/>
    </source>
</evidence>